<dbReference type="InterPro" id="IPR027417">
    <property type="entry name" value="P-loop_NTPase"/>
</dbReference>
<gene>
    <name evidence="1" type="ORF">EV420DRAFT_1763934</name>
</gene>
<sequence>MRLRDTPIFWCECFSRRVCTYGVGVDYQDDDVEPVYLGIVEYASGKPVIDIIPSQRQRRLTINLLLIHCAADDKADGFLNVEVTDIPVHLDHLQDEGLKETSKKGIGYSTRPWIKKTSRSSNVCLRMVLFKCFLDAAWLIPIASDMAIIMGVQDYEGKKHRYVNYLIVDVLRTKGLETMKRDLMFQQARRNF</sequence>
<dbReference type="RefSeq" id="XP_060331118.1">
    <property type="nucleotide sequence ID" value="XM_060480760.1"/>
</dbReference>
<accession>A0AA39N649</accession>
<dbReference type="EMBL" id="JAUEPS010000016">
    <property type="protein sequence ID" value="KAK0458868.1"/>
    <property type="molecule type" value="Genomic_DNA"/>
</dbReference>
<evidence type="ECO:0000313" key="2">
    <source>
        <dbReference type="Proteomes" id="UP001175211"/>
    </source>
</evidence>
<dbReference type="AlphaFoldDB" id="A0AA39N649"/>
<comment type="caution">
    <text evidence="1">The sequence shown here is derived from an EMBL/GenBank/DDBJ whole genome shotgun (WGS) entry which is preliminary data.</text>
</comment>
<dbReference type="Gene3D" id="3.40.50.300">
    <property type="entry name" value="P-loop containing nucleotide triphosphate hydrolases"/>
    <property type="match status" value="1"/>
</dbReference>
<name>A0AA39N649_ARMTA</name>
<proteinExistence type="predicted"/>
<dbReference type="Proteomes" id="UP001175211">
    <property type="component" value="Unassembled WGS sequence"/>
</dbReference>
<dbReference type="GeneID" id="85364308"/>
<protein>
    <submittedName>
        <fullName evidence="1">Uncharacterized protein</fullName>
    </submittedName>
</protein>
<organism evidence="1 2">
    <name type="scientific">Armillaria tabescens</name>
    <name type="common">Ringless honey mushroom</name>
    <name type="synonym">Agaricus tabescens</name>
    <dbReference type="NCBI Taxonomy" id="1929756"/>
    <lineage>
        <taxon>Eukaryota</taxon>
        <taxon>Fungi</taxon>
        <taxon>Dikarya</taxon>
        <taxon>Basidiomycota</taxon>
        <taxon>Agaricomycotina</taxon>
        <taxon>Agaricomycetes</taxon>
        <taxon>Agaricomycetidae</taxon>
        <taxon>Agaricales</taxon>
        <taxon>Marasmiineae</taxon>
        <taxon>Physalacriaceae</taxon>
        <taxon>Desarmillaria</taxon>
    </lineage>
</organism>
<evidence type="ECO:0000313" key="1">
    <source>
        <dbReference type="EMBL" id="KAK0458868.1"/>
    </source>
</evidence>
<keyword evidence="2" id="KW-1185">Reference proteome</keyword>
<reference evidence="1" key="1">
    <citation type="submission" date="2023-06" db="EMBL/GenBank/DDBJ databases">
        <authorList>
            <consortium name="Lawrence Berkeley National Laboratory"/>
            <person name="Ahrendt S."/>
            <person name="Sahu N."/>
            <person name="Indic B."/>
            <person name="Wong-Bajracharya J."/>
            <person name="Merenyi Z."/>
            <person name="Ke H.-M."/>
            <person name="Monk M."/>
            <person name="Kocsube S."/>
            <person name="Drula E."/>
            <person name="Lipzen A."/>
            <person name="Balint B."/>
            <person name="Henrissat B."/>
            <person name="Andreopoulos B."/>
            <person name="Martin F.M."/>
            <person name="Harder C.B."/>
            <person name="Rigling D."/>
            <person name="Ford K.L."/>
            <person name="Foster G.D."/>
            <person name="Pangilinan J."/>
            <person name="Papanicolaou A."/>
            <person name="Barry K."/>
            <person name="LaButti K."/>
            <person name="Viragh M."/>
            <person name="Koriabine M."/>
            <person name="Yan M."/>
            <person name="Riley R."/>
            <person name="Champramary S."/>
            <person name="Plett K.L."/>
            <person name="Tsai I.J."/>
            <person name="Slot J."/>
            <person name="Sipos G."/>
            <person name="Plett J."/>
            <person name="Nagy L.G."/>
            <person name="Grigoriev I.V."/>
        </authorList>
    </citation>
    <scope>NUCLEOTIDE SEQUENCE</scope>
    <source>
        <strain evidence="1">CCBAS 213</strain>
    </source>
</reference>